<protein>
    <submittedName>
        <fullName evidence="2">Uncharacterized protein</fullName>
    </submittedName>
</protein>
<comment type="caution">
    <text evidence="2">The sequence shown here is derived from an EMBL/GenBank/DDBJ whole genome shotgun (WGS) entry which is preliminary data.</text>
</comment>
<proteinExistence type="predicted"/>
<keyword evidence="3" id="KW-1185">Reference proteome</keyword>
<organism evidence="2 3">
    <name type="scientific">Portunus trituberculatus</name>
    <name type="common">Swimming crab</name>
    <name type="synonym">Neptunus trituberculatus</name>
    <dbReference type="NCBI Taxonomy" id="210409"/>
    <lineage>
        <taxon>Eukaryota</taxon>
        <taxon>Metazoa</taxon>
        <taxon>Ecdysozoa</taxon>
        <taxon>Arthropoda</taxon>
        <taxon>Crustacea</taxon>
        <taxon>Multicrustacea</taxon>
        <taxon>Malacostraca</taxon>
        <taxon>Eumalacostraca</taxon>
        <taxon>Eucarida</taxon>
        <taxon>Decapoda</taxon>
        <taxon>Pleocyemata</taxon>
        <taxon>Brachyura</taxon>
        <taxon>Eubrachyura</taxon>
        <taxon>Portunoidea</taxon>
        <taxon>Portunidae</taxon>
        <taxon>Portuninae</taxon>
        <taxon>Portunus</taxon>
    </lineage>
</organism>
<evidence type="ECO:0000313" key="3">
    <source>
        <dbReference type="Proteomes" id="UP000324222"/>
    </source>
</evidence>
<feature type="region of interest" description="Disordered" evidence="1">
    <location>
        <begin position="66"/>
        <end position="98"/>
    </location>
</feature>
<evidence type="ECO:0000256" key="1">
    <source>
        <dbReference type="SAM" id="MobiDB-lite"/>
    </source>
</evidence>
<evidence type="ECO:0000313" key="2">
    <source>
        <dbReference type="EMBL" id="MPD03958.1"/>
    </source>
</evidence>
<dbReference type="EMBL" id="VSRR010138819">
    <property type="protein sequence ID" value="MPD03958.1"/>
    <property type="molecule type" value="Genomic_DNA"/>
</dbReference>
<reference evidence="2 3" key="1">
    <citation type="submission" date="2019-05" db="EMBL/GenBank/DDBJ databases">
        <title>Another draft genome of Portunus trituberculatus and its Hox gene families provides insights of decapod evolution.</title>
        <authorList>
            <person name="Jeong J.-H."/>
            <person name="Song I."/>
            <person name="Kim S."/>
            <person name="Choi T."/>
            <person name="Kim D."/>
            <person name="Ryu S."/>
            <person name="Kim W."/>
        </authorList>
    </citation>
    <scope>NUCLEOTIDE SEQUENCE [LARGE SCALE GENOMIC DNA]</scope>
    <source>
        <tissue evidence="2">Muscle</tissue>
    </source>
</reference>
<name>A0A5B7KFE2_PORTR</name>
<gene>
    <name evidence="2" type="ORF">E2C01_099619</name>
</gene>
<dbReference type="AlphaFoldDB" id="A0A5B7KFE2"/>
<feature type="compositionally biased region" description="Basic and acidic residues" evidence="1">
    <location>
        <begin position="72"/>
        <end position="90"/>
    </location>
</feature>
<feature type="region of interest" description="Disordered" evidence="1">
    <location>
        <begin position="1"/>
        <end position="36"/>
    </location>
</feature>
<feature type="compositionally biased region" description="Low complexity" evidence="1">
    <location>
        <begin position="7"/>
        <end position="19"/>
    </location>
</feature>
<accession>A0A5B7KFE2</accession>
<sequence length="120" mass="13008">MKRGDDPSSTSSLPRLVSSIRFATTTTHQPSKRPRNVVDDILMAAAHATPTTKAAHQSLCIRTNNNEIQIQARRDMHSDSSRRTKTHEPPTDGAASQGQPLCTTALLCFTPDASVKTPLS</sequence>
<dbReference type="Proteomes" id="UP000324222">
    <property type="component" value="Unassembled WGS sequence"/>
</dbReference>